<feature type="compositionally biased region" description="Basic and acidic residues" evidence="1">
    <location>
        <begin position="138"/>
        <end position="157"/>
    </location>
</feature>
<evidence type="ECO:0000313" key="3">
    <source>
        <dbReference type="Proteomes" id="UP000017836"/>
    </source>
</evidence>
<dbReference type="HOGENOM" id="CLU_1680288_0_0_1"/>
<organism evidence="2 3">
    <name type="scientific">Amborella trichopoda</name>
    <dbReference type="NCBI Taxonomy" id="13333"/>
    <lineage>
        <taxon>Eukaryota</taxon>
        <taxon>Viridiplantae</taxon>
        <taxon>Streptophyta</taxon>
        <taxon>Embryophyta</taxon>
        <taxon>Tracheophyta</taxon>
        <taxon>Spermatophyta</taxon>
        <taxon>Magnoliopsida</taxon>
        <taxon>Amborellales</taxon>
        <taxon>Amborellaceae</taxon>
        <taxon>Amborella</taxon>
    </lineage>
</organism>
<dbReference type="EMBL" id="KI392591">
    <property type="protein sequence ID" value="ERN13046.1"/>
    <property type="molecule type" value="Genomic_DNA"/>
</dbReference>
<feature type="region of interest" description="Disordered" evidence="1">
    <location>
        <begin position="121"/>
        <end position="157"/>
    </location>
</feature>
<protein>
    <submittedName>
        <fullName evidence="2">Uncharacterized protein</fullName>
    </submittedName>
</protein>
<proteinExistence type="predicted"/>
<dbReference type="Proteomes" id="UP000017836">
    <property type="component" value="Unassembled WGS sequence"/>
</dbReference>
<gene>
    <name evidence="2" type="ORF">AMTR_s00040p00123110</name>
</gene>
<evidence type="ECO:0000256" key="1">
    <source>
        <dbReference type="SAM" id="MobiDB-lite"/>
    </source>
</evidence>
<name>W1PYK1_AMBTC</name>
<dbReference type="Gramene" id="ERN13046">
    <property type="protein sequence ID" value="ERN13046"/>
    <property type="gene ID" value="AMTR_s00040p00123110"/>
</dbReference>
<accession>W1PYK1</accession>
<keyword evidence="3" id="KW-1185">Reference proteome</keyword>
<reference evidence="3" key="1">
    <citation type="journal article" date="2013" name="Science">
        <title>The Amborella genome and the evolution of flowering plants.</title>
        <authorList>
            <consortium name="Amborella Genome Project"/>
        </authorList>
    </citation>
    <scope>NUCLEOTIDE SEQUENCE [LARGE SCALE GENOMIC DNA]</scope>
</reference>
<feature type="compositionally biased region" description="Low complexity" evidence="1">
    <location>
        <begin position="125"/>
        <end position="136"/>
    </location>
</feature>
<sequence length="157" mass="17794">MVSNGRTFQENTISHKDLADRYQEIFQKIAGKVDGKSPMVSDGRTCQKNKIFEEVLAIRNQLPDIFHKIVAGKSAMDDYMHYENLVKALKEIEGIDSAKVELVSYKDSSRNPYKLFHENVPENFSGSSCGLSLGSRPEPPKSKSERKKGCWTEAEHR</sequence>
<dbReference type="AlphaFoldDB" id="W1PYK1"/>
<evidence type="ECO:0000313" key="2">
    <source>
        <dbReference type="EMBL" id="ERN13046.1"/>
    </source>
</evidence>